<name>A0A8E2EIF2_9PEZI</name>
<feature type="transmembrane region" description="Helical" evidence="1">
    <location>
        <begin position="153"/>
        <end position="176"/>
    </location>
</feature>
<dbReference type="AlphaFoldDB" id="A0A8E2EIF2"/>
<reference evidence="2 3" key="1">
    <citation type="journal article" date="2016" name="Nat. Commun.">
        <title>Ectomycorrhizal ecology is imprinted in the genome of the dominant symbiotic fungus Cenococcum geophilum.</title>
        <authorList>
            <consortium name="DOE Joint Genome Institute"/>
            <person name="Peter M."/>
            <person name="Kohler A."/>
            <person name="Ohm R.A."/>
            <person name="Kuo A."/>
            <person name="Krutzmann J."/>
            <person name="Morin E."/>
            <person name="Arend M."/>
            <person name="Barry K.W."/>
            <person name="Binder M."/>
            <person name="Choi C."/>
            <person name="Clum A."/>
            <person name="Copeland A."/>
            <person name="Grisel N."/>
            <person name="Haridas S."/>
            <person name="Kipfer T."/>
            <person name="LaButti K."/>
            <person name="Lindquist E."/>
            <person name="Lipzen A."/>
            <person name="Maire R."/>
            <person name="Meier B."/>
            <person name="Mihaltcheva S."/>
            <person name="Molinier V."/>
            <person name="Murat C."/>
            <person name="Poggeler S."/>
            <person name="Quandt C.A."/>
            <person name="Sperisen C."/>
            <person name="Tritt A."/>
            <person name="Tisserant E."/>
            <person name="Crous P.W."/>
            <person name="Henrissat B."/>
            <person name="Nehls U."/>
            <person name="Egli S."/>
            <person name="Spatafora J.W."/>
            <person name="Grigoriev I.V."/>
            <person name="Martin F.M."/>
        </authorList>
    </citation>
    <scope>NUCLEOTIDE SEQUENCE [LARGE SCALE GENOMIC DNA]</scope>
    <source>
        <strain evidence="2 3">CBS 459.81</strain>
    </source>
</reference>
<accession>A0A8E2EIF2</accession>
<gene>
    <name evidence="2" type="ORF">K432DRAFT_378600</name>
</gene>
<keyword evidence="1" id="KW-0812">Transmembrane</keyword>
<evidence type="ECO:0008006" key="4">
    <source>
        <dbReference type="Google" id="ProtNLM"/>
    </source>
</evidence>
<dbReference type="PANTHER" id="PTHR42069">
    <property type="entry name" value="HYPHAL ANASTAMOSIS-8 PROTEIN"/>
    <property type="match status" value="1"/>
</dbReference>
<evidence type="ECO:0000313" key="3">
    <source>
        <dbReference type="Proteomes" id="UP000250266"/>
    </source>
</evidence>
<feature type="transmembrane region" description="Helical" evidence="1">
    <location>
        <begin position="220"/>
        <end position="243"/>
    </location>
</feature>
<keyword evidence="1" id="KW-0472">Membrane</keyword>
<sequence>MTANSYYNRVGEPFQPSPLKPILLVNTHKGYSQAFQADDEIEQIKQFQIEDERLKARIRRLRLVSRILAFIISVAVFVPMTITLHKFLTTKDIYLPVQSPDGTTQMRTAWAKNPKVWPTYVYFGVAATSVLLHFIIILTYTCGVKRANNAATVANVFTWVVLISNVVVWGVAAGLYRSEKDKDGKSNDLWGWTCSDAADGIQEVFKSHVNFNTLCNSQAVSWYIGLVQVGAALLTIFIYVLVVKRRKTKKIVKESARLMEGYEPTRRL</sequence>
<evidence type="ECO:0000313" key="2">
    <source>
        <dbReference type="EMBL" id="OCK84386.1"/>
    </source>
</evidence>
<feature type="transmembrane region" description="Helical" evidence="1">
    <location>
        <begin position="120"/>
        <end position="141"/>
    </location>
</feature>
<feature type="transmembrane region" description="Helical" evidence="1">
    <location>
        <begin position="63"/>
        <end position="82"/>
    </location>
</feature>
<proteinExistence type="predicted"/>
<dbReference type="EMBL" id="KV744838">
    <property type="protein sequence ID" value="OCK84386.1"/>
    <property type="molecule type" value="Genomic_DNA"/>
</dbReference>
<evidence type="ECO:0000256" key="1">
    <source>
        <dbReference type="SAM" id="Phobius"/>
    </source>
</evidence>
<dbReference type="PANTHER" id="PTHR42069:SF1">
    <property type="entry name" value="MARVEL DOMAIN-CONTAINING PROTEIN"/>
    <property type="match status" value="1"/>
</dbReference>
<organism evidence="2 3">
    <name type="scientific">Lepidopterella palustris CBS 459.81</name>
    <dbReference type="NCBI Taxonomy" id="1314670"/>
    <lineage>
        <taxon>Eukaryota</taxon>
        <taxon>Fungi</taxon>
        <taxon>Dikarya</taxon>
        <taxon>Ascomycota</taxon>
        <taxon>Pezizomycotina</taxon>
        <taxon>Dothideomycetes</taxon>
        <taxon>Pleosporomycetidae</taxon>
        <taxon>Mytilinidiales</taxon>
        <taxon>Argynnaceae</taxon>
        <taxon>Lepidopterella</taxon>
    </lineage>
</organism>
<keyword evidence="1" id="KW-1133">Transmembrane helix</keyword>
<keyword evidence="3" id="KW-1185">Reference proteome</keyword>
<protein>
    <recommendedName>
        <fullName evidence="4">MARVEL domain-containing protein</fullName>
    </recommendedName>
</protein>
<dbReference type="Proteomes" id="UP000250266">
    <property type="component" value="Unassembled WGS sequence"/>
</dbReference>
<dbReference type="OrthoDB" id="5371583at2759"/>